<accession>A0ABR0TYF4</accession>
<organism evidence="2 3">
    <name type="scientific">Rehmannia glutinosa</name>
    <name type="common">Chinese foxglove</name>
    <dbReference type="NCBI Taxonomy" id="99300"/>
    <lineage>
        <taxon>Eukaryota</taxon>
        <taxon>Viridiplantae</taxon>
        <taxon>Streptophyta</taxon>
        <taxon>Embryophyta</taxon>
        <taxon>Tracheophyta</taxon>
        <taxon>Spermatophyta</taxon>
        <taxon>Magnoliopsida</taxon>
        <taxon>eudicotyledons</taxon>
        <taxon>Gunneridae</taxon>
        <taxon>Pentapetalae</taxon>
        <taxon>asterids</taxon>
        <taxon>lamiids</taxon>
        <taxon>Lamiales</taxon>
        <taxon>Orobanchaceae</taxon>
        <taxon>Rehmannieae</taxon>
        <taxon>Rehmannia</taxon>
    </lineage>
</organism>
<name>A0ABR0TYF4_REHGL</name>
<keyword evidence="3" id="KW-1185">Reference proteome</keyword>
<dbReference type="InterPro" id="IPR043502">
    <property type="entry name" value="DNA/RNA_pol_sf"/>
</dbReference>
<dbReference type="PANTHER" id="PTHR11439">
    <property type="entry name" value="GAG-POL-RELATED RETROTRANSPOSON"/>
    <property type="match status" value="1"/>
</dbReference>
<evidence type="ECO:0000313" key="2">
    <source>
        <dbReference type="EMBL" id="KAK6115293.1"/>
    </source>
</evidence>
<proteinExistence type="predicted"/>
<feature type="domain" description="Reverse transcriptase Ty1/copia-type" evidence="1">
    <location>
        <begin position="1"/>
        <end position="139"/>
    </location>
</feature>
<gene>
    <name evidence="2" type="ORF">DH2020_007562</name>
</gene>
<evidence type="ECO:0000313" key="3">
    <source>
        <dbReference type="Proteomes" id="UP001318860"/>
    </source>
</evidence>
<sequence length="385" mass="43860">MVKPYGFLDPSHPEFVCKLRKSLYGLKKDPRAWYNALYNALFWLGFHSSKSDKSLFVKSSSAGTIFVLVYVDDILITGSNKHEVQSVIFQLNQKFALKDLGEVYYFLGIQVKHTSTGLHLSQTKYIKELLCKTKMQFAKAAKAHMTSGLKLTAFGGGSVTDAQLYHSTVGALQYAIITRPEISLSVNKVCQFMQNPKEHHWKDVKHILRYLAWTLDYGLHLSKASSSVVNMVGFSDADWASNVDDRRPTIGYCVFLGPNLVSWKSKRLYTVSRLSSEAEYRSVANPIYTQLWMKQTLADYKCSYENVPIFCDNISAINIAQNPVHHNRTKHIEIRHHFLRDCVSKRKIEISFVPSQDQLADIFTKPLSSETFSSIRARLGIMHIE</sequence>
<evidence type="ECO:0000259" key="1">
    <source>
        <dbReference type="Pfam" id="PF07727"/>
    </source>
</evidence>
<dbReference type="PANTHER" id="PTHR11439:SF467">
    <property type="entry name" value="INTEGRASE CATALYTIC DOMAIN-CONTAINING PROTEIN"/>
    <property type="match status" value="1"/>
</dbReference>
<dbReference type="InterPro" id="IPR013103">
    <property type="entry name" value="RVT_2"/>
</dbReference>
<dbReference type="Proteomes" id="UP001318860">
    <property type="component" value="Unassembled WGS sequence"/>
</dbReference>
<dbReference type="EMBL" id="JABTTQ020003506">
    <property type="protein sequence ID" value="KAK6115293.1"/>
    <property type="molecule type" value="Genomic_DNA"/>
</dbReference>
<reference evidence="2 3" key="1">
    <citation type="journal article" date="2021" name="Comput. Struct. Biotechnol. J.">
        <title>De novo genome assembly of the potent medicinal plant Rehmannia glutinosa using nanopore technology.</title>
        <authorList>
            <person name="Ma L."/>
            <person name="Dong C."/>
            <person name="Song C."/>
            <person name="Wang X."/>
            <person name="Zheng X."/>
            <person name="Niu Y."/>
            <person name="Chen S."/>
            <person name="Feng W."/>
        </authorList>
    </citation>
    <scope>NUCLEOTIDE SEQUENCE [LARGE SCALE GENOMIC DNA]</scope>
    <source>
        <strain evidence="2">DH-2019</strain>
    </source>
</reference>
<comment type="caution">
    <text evidence="2">The sequence shown here is derived from an EMBL/GenBank/DDBJ whole genome shotgun (WGS) entry which is preliminary data.</text>
</comment>
<dbReference type="Pfam" id="PF07727">
    <property type="entry name" value="RVT_2"/>
    <property type="match status" value="1"/>
</dbReference>
<dbReference type="CDD" id="cd09272">
    <property type="entry name" value="RNase_HI_RT_Ty1"/>
    <property type="match status" value="1"/>
</dbReference>
<dbReference type="SUPFAM" id="SSF56672">
    <property type="entry name" value="DNA/RNA polymerases"/>
    <property type="match status" value="1"/>
</dbReference>
<protein>
    <recommendedName>
        <fullName evidence="1">Reverse transcriptase Ty1/copia-type domain-containing protein</fullName>
    </recommendedName>
</protein>